<evidence type="ECO:0000256" key="2">
    <source>
        <dbReference type="SAM" id="MobiDB-lite"/>
    </source>
</evidence>
<dbReference type="Gene3D" id="3.40.50.2300">
    <property type="match status" value="2"/>
</dbReference>
<comment type="caution">
    <text evidence="3">The sequence shown here is derived from an EMBL/GenBank/DDBJ whole genome shotgun (WGS) entry which is preliminary data.</text>
</comment>
<dbReference type="GO" id="GO:0030234">
    <property type="term" value="F:enzyme regulator activity"/>
    <property type="evidence" value="ECO:0007669"/>
    <property type="project" value="TreeGrafter"/>
</dbReference>
<dbReference type="SUPFAM" id="SSF53822">
    <property type="entry name" value="Periplasmic binding protein-like I"/>
    <property type="match status" value="1"/>
</dbReference>
<dbReference type="STRING" id="28885.EI16_10815"/>
<dbReference type="PANTHER" id="PTHR38038:SF1">
    <property type="entry name" value="PENICILLIN-BINDING PROTEIN ACTIVATOR LPOA"/>
    <property type="match status" value="1"/>
</dbReference>
<feature type="compositionally biased region" description="Polar residues" evidence="2">
    <location>
        <begin position="509"/>
        <end position="518"/>
    </location>
</feature>
<name>A0A066ZWU8_HYDMR</name>
<dbReference type="RefSeq" id="WP_029907695.1">
    <property type="nucleotide sequence ID" value="NZ_AP020335.1"/>
</dbReference>
<dbReference type="Proteomes" id="UP000027341">
    <property type="component" value="Unassembled WGS sequence"/>
</dbReference>
<feature type="region of interest" description="Disordered" evidence="2">
    <location>
        <begin position="496"/>
        <end position="518"/>
    </location>
</feature>
<dbReference type="InterPro" id="IPR028082">
    <property type="entry name" value="Peripla_BP_I"/>
</dbReference>
<dbReference type="PANTHER" id="PTHR38038">
    <property type="entry name" value="PENICILLIN-BINDING PROTEIN ACTIVATOR LPOA"/>
    <property type="match status" value="1"/>
</dbReference>
<evidence type="ECO:0008006" key="5">
    <source>
        <dbReference type="Google" id="ProtNLM"/>
    </source>
</evidence>
<reference evidence="3 4" key="1">
    <citation type="submission" date="2014-04" db="EMBL/GenBank/DDBJ databases">
        <title>Draft genome sequence of Hydrogenovibrio marinus MH-110, a model organism for aerobic H2 metabolism.</title>
        <authorList>
            <person name="Cha H.J."/>
            <person name="Jo B.H."/>
            <person name="Hwang B.H."/>
        </authorList>
    </citation>
    <scope>NUCLEOTIDE SEQUENCE [LARGE SCALE GENOMIC DNA]</scope>
    <source>
        <strain evidence="3 4">MH-110</strain>
    </source>
</reference>
<dbReference type="GO" id="GO:0009252">
    <property type="term" value="P:peptidoglycan biosynthetic process"/>
    <property type="evidence" value="ECO:0007669"/>
    <property type="project" value="TreeGrafter"/>
</dbReference>
<keyword evidence="1" id="KW-0472">Membrane</keyword>
<dbReference type="EMBL" id="JMIU01000001">
    <property type="protein sequence ID" value="KDN96729.1"/>
    <property type="molecule type" value="Genomic_DNA"/>
</dbReference>
<accession>A0A066ZWU8</accession>
<organism evidence="3 4">
    <name type="scientific">Hydrogenovibrio marinus</name>
    <dbReference type="NCBI Taxonomy" id="28885"/>
    <lineage>
        <taxon>Bacteria</taxon>
        <taxon>Pseudomonadati</taxon>
        <taxon>Pseudomonadota</taxon>
        <taxon>Gammaproteobacteria</taxon>
        <taxon>Thiotrichales</taxon>
        <taxon>Piscirickettsiaceae</taxon>
        <taxon>Hydrogenovibrio</taxon>
    </lineage>
</organism>
<keyword evidence="4" id="KW-1185">Reference proteome</keyword>
<evidence type="ECO:0000256" key="1">
    <source>
        <dbReference type="ARBA" id="ARBA00023136"/>
    </source>
</evidence>
<dbReference type="InterPro" id="IPR007443">
    <property type="entry name" value="LpoA"/>
</dbReference>
<dbReference type="GO" id="GO:0031241">
    <property type="term" value="C:periplasmic side of cell outer membrane"/>
    <property type="evidence" value="ECO:0007669"/>
    <property type="project" value="TreeGrafter"/>
</dbReference>
<dbReference type="Pfam" id="PF04348">
    <property type="entry name" value="LppC"/>
    <property type="match status" value="1"/>
</dbReference>
<evidence type="ECO:0000313" key="3">
    <source>
        <dbReference type="EMBL" id="KDN96729.1"/>
    </source>
</evidence>
<dbReference type="CDD" id="cd06339">
    <property type="entry name" value="PBP1_YraM_LppC_lipoprotein-like"/>
    <property type="match status" value="1"/>
</dbReference>
<sequence length="518" mass="57975">MTASVLTSCSTAPVSQQKPIVGMPSLGTMTKKSSNQVLQEEIREAQQAKSWNNYLELTQLLWSKASPDNQLAIEYQIWQTLKGLPQTEKDKLASDPETSPELMSWLDFVKATELHPIWQKPALADLKHFNPSALFNQHLNQALSQQLLNTNKVQQVAVFLPLTGPYKNIAMQIRDGIIRNQLVHAPNVKLAFYNTNYNPSEPNQILSTYQTAKQNGADVILGPLQKENIDILTKKLNAIGGDDSVITLNDAFGIQHFNFISNSEALQIAAKLCQKHYKNIAILTSTTPADSNLAVQIADYWQQVPDHKLTLKSYPATHPKLREALGSVINETYSQARKNNLQWLFKENLSFTPRTRKDLDAIVLLGNARQVAVFKPQFAFFELQLPVYGSSKLTPINLDKTEPNKDLANVIFPTFKAALKKTNLASTLEAYGWDSFTLATQKYRLGPNICLNAGMLGKLSKQDNEFDYKMSWARYNSRGEVVPLTESNDVDESHYIDIPQEPSDAVQPTEATPDSTTP</sequence>
<protein>
    <recommendedName>
        <fullName evidence="5">LppC family lipoprotein</fullName>
    </recommendedName>
</protein>
<gene>
    <name evidence="3" type="ORF">EI16_10815</name>
</gene>
<dbReference type="AlphaFoldDB" id="A0A066ZWU8"/>
<proteinExistence type="predicted"/>
<evidence type="ECO:0000313" key="4">
    <source>
        <dbReference type="Proteomes" id="UP000027341"/>
    </source>
</evidence>